<gene>
    <name evidence="1" type="ORF">RN51_03468</name>
</gene>
<evidence type="ECO:0000313" key="2">
    <source>
        <dbReference type="Proteomes" id="UP000033725"/>
    </source>
</evidence>
<dbReference type="EMBL" id="JYIV01000030">
    <property type="protein sequence ID" value="KJL18631.1"/>
    <property type="molecule type" value="Genomic_DNA"/>
</dbReference>
<reference evidence="1 2" key="1">
    <citation type="submission" date="2015-02" db="EMBL/GenBank/DDBJ databases">
        <title>Draft genome sequences of ten Microbacterium spp. with emphasis on heavy metal contaminated environments.</title>
        <authorList>
            <person name="Corretto E."/>
        </authorList>
    </citation>
    <scope>NUCLEOTIDE SEQUENCE [LARGE SCALE GENOMIC DNA]</scope>
    <source>
        <strain evidence="1 2">BEL163</strain>
    </source>
</reference>
<dbReference type="PATRIC" id="fig|82380.10.peg.3475"/>
<dbReference type="RefSeq" id="WP_045265238.1">
    <property type="nucleotide sequence ID" value="NZ_JYIV01000030.1"/>
</dbReference>
<evidence type="ECO:0000313" key="1">
    <source>
        <dbReference type="EMBL" id="KJL18631.1"/>
    </source>
</evidence>
<organism evidence="1 2">
    <name type="scientific">Microbacterium oxydans</name>
    <dbReference type="NCBI Taxonomy" id="82380"/>
    <lineage>
        <taxon>Bacteria</taxon>
        <taxon>Bacillati</taxon>
        <taxon>Actinomycetota</taxon>
        <taxon>Actinomycetes</taxon>
        <taxon>Micrococcales</taxon>
        <taxon>Microbacteriaceae</taxon>
        <taxon>Microbacterium</taxon>
    </lineage>
</organism>
<dbReference type="Pfam" id="PF09438">
    <property type="entry name" value="DUF2017"/>
    <property type="match status" value="1"/>
</dbReference>
<protein>
    <submittedName>
        <fullName evidence="1">Uncharacterized protein</fullName>
    </submittedName>
</protein>
<comment type="caution">
    <text evidence="1">The sequence shown here is derived from an EMBL/GenBank/DDBJ whole genome shotgun (WGS) entry which is preliminary data.</text>
</comment>
<sequence length="165" mass="18140">MTADHIIVTISVIEELHLAQLVDDFLELIEESRNVGDPAVDRLTPNPYPGDPHAAADFAGSTRDDLLDRRLADARRMRASLQKVSDPAAELMDAGAVRTRDIVITAGELDAWLRTVAALRLVIADRLGITSDEHTTSDGRHDVYDWLGYRLELLIQAADEAEAGE</sequence>
<dbReference type="InterPro" id="IPR018561">
    <property type="entry name" value="AosR"/>
</dbReference>
<dbReference type="Proteomes" id="UP000033725">
    <property type="component" value="Unassembled WGS sequence"/>
</dbReference>
<name>A0A0F0KH57_9MICO</name>
<dbReference type="AlphaFoldDB" id="A0A0F0KH57"/>
<accession>A0A0F0KH57</accession>
<dbReference type="OrthoDB" id="3268479at2"/>
<proteinExistence type="predicted"/>